<gene>
    <name evidence="1" type="ORF">ID47_02555</name>
</gene>
<dbReference type="Proteomes" id="UP000028926">
    <property type="component" value="Chromosome"/>
</dbReference>
<evidence type="ECO:0000313" key="1">
    <source>
        <dbReference type="EMBL" id="AIK95858.1"/>
    </source>
</evidence>
<dbReference type="KEGG" id="paca:ID47_02555"/>
<dbReference type="AlphaFoldDB" id="A0A077AW25"/>
<organism evidence="1 2">
    <name type="scientific">Candidatus Odyssella acanthamoebae</name>
    <dbReference type="NCBI Taxonomy" id="91604"/>
    <lineage>
        <taxon>Bacteria</taxon>
        <taxon>Pseudomonadati</taxon>
        <taxon>Pseudomonadota</taxon>
        <taxon>Alphaproteobacteria</taxon>
        <taxon>Holosporales</taxon>
        <taxon>Candidatus Paracaedibacteraceae</taxon>
        <taxon>Candidatus Odyssella</taxon>
    </lineage>
</organism>
<sequence>MAGGSKTLLSFLRDYMVPLSFIFILKRKSNVNFFRESLTKIRILVTMKYTNRIREEINDN</sequence>
<dbReference type="STRING" id="91604.ID47_02555"/>
<evidence type="ECO:0000313" key="2">
    <source>
        <dbReference type="Proteomes" id="UP000028926"/>
    </source>
</evidence>
<keyword evidence="2" id="KW-1185">Reference proteome</keyword>
<proteinExistence type="predicted"/>
<reference evidence="1 2" key="1">
    <citation type="submission" date="2014-07" db="EMBL/GenBank/DDBJ databases">
        <title>Comparative genomic insights into amoeba endosymbionts belonging to the families of Holosporaceae and Candidatus Midichloriaceae within Rickettsiales.</title>
        <authorList>
            <person name="Wang Z."/>
            <person name="Wu M."/>
        </authorList>
    </citation>
    <scope>NUCLEOTIDE SEQUENCE [LARGE SCALE GENOMIC DNA]</scope>
    <source>
        <strain evidence="1">PRA3</strain>
    </source>
</reference>
<dbReference type="HOGENOM" id="CLU_2932710_0_0_5"/>
<dbReference type="EMBL" id="CP008941">
    <property type="protein sequence ID" value="AIK95858.1"/>
    <property type="molecule type" value="Genomic_DNA"/>
</dbReference>
<accession>A0A077AW25</accession>
<protein>
    <submittedName>
        <fullName evidence="1">Uncharacterized protein</fullName>
    </submittedName>
</protein>
<name>A0A077AW25_9PROT</name>